<evidence type="ECO:0000313" key="2">
    <source>
        <dbReference type="Proteomes" id="UP000460112"/>
    </source>
</evidence>
<proteinExistence type="predicted"/>
<sequence length="68" mass="7826">MMKLNEQQKFMLKKLDACLEITSTPFLDDSEHFSYLVNHVLAKLGDVSFTELTTLTDAVDEIIEEDME</sequence>
<dbReference type="Proteomes" id="UP000460112">
    <property type="component" value="Unassembled WGS sequence"/>
</dbReference>
<dbReference type="RefSeq" id="WP_151494758.1">
    <property type="nucleotide sequence ID" value="NZ_JBJNPU010000001.1"/>
</dbReference>
<organism evidence="1 2">
    <name type="scientific">Lactobacillus gasseri</name>
    <dbReference type="NCBI Taxonomy" id="1596"/>
    <lineage>
        <taxon>Bacteria</taxon>
        <taxon>Bacillati</taxon>
        <taxon>Bacillota</taxon>
        <taxon>Bacilli</taxon>
        <taxon>Lactobacillales</taxon>
        <taxon>Lactobacillaceae</taxon>
        <taxon>Lactobacillus</taxon>
    </lineage>
</organism>
<comment type="caution">
    <text evidence="1">The sequence shown here is derived from an EMBL/GenBank/DDBJ whole genome shotgun (WGS) entry which is preliminary data.</text>
</comment>
<reference evidence="1 2" key="1">
    <citation type="submission" date="2019-09" db="EMBL/GenBank/DDBJ databases">
        <title>Investigation of probiotic properties of different lactic acid bacteria.</title>
        <authorList>
            <person name="Jaomanjaka F."/>
            <person name="Blanc P."/>
        </authorList>
    </citation>
    <scope>NUCLEOTIDE SEQUENCE [LARGE SCALE GENOMIC DNA]</scope>
    <source>
        <strain evidence="1 2">BIO6369</strain>
    </source>
</reference>
<accession>A0A833FL39</accession>
<dbReference type="EMBL" id="WBOA01000001">
    <property type="protein sequence ID" value="KAB1951831.1"/>
    <property type="molecule type" value="Genomic_DNA"/>
</dbReference>
<name>A0A833FL39_LACGS</name>
<protein>
    <submittedName>
        <fullName evidence="1">Uncharacterized protein</fullName>
    </submittedName>
</protein>
<dbReference type="AlphaFoldDB" id="A0A833FL39"/>
<gene>
    <name evidence="1" type="ORF">F8244_04835</name>
</gene>
<evidence type="ECO:0000313" key="1">
    <source>
        <dbReference type="EMBL" id="KAB1951831.1"/>
    </source>
</evidence>